<comment type="similarity">
    <text evidence="2">Belongs to the 2-oxoacid dehydrogenase family.</text>
</comment>
<dbReference type="Pfam" id="PF00364">
    <property type="entry name" value="Biotin_lipoyl"/>
    <property type="match status" value="1"/>
</dbReference>
<comment type="subcellular location">
    <subcellularLocation>
        <location evidence="1">Mitochondrion matrix</location>
    </subcellularLocation>
</comment>
<reference evidence="12 13" key="1">
    <citation type="submission" date="2013-12" db="EMBL/GenBank/DDBJ databases">
        <title>The Genome Sequence of Candida albicans P78048.</title>
        <authorList>
            <consortium name="The Broad Institute Genome Sequencing Platform"/>
            <consortium name="The Broad Institute Genome Sequencing Center for Infectious Disease"/>
            <person name="Cuomo C."/>
            <person name="Bennett R."/>
            <person name="Hirakawa M."/>
            <person name="Noverr M."/>
            <person name="Mitchell A."/>
            <person name="Young S.K."/>
            <person name="Zeng Q."/>
            <person name="Gargeya S."/>
            <person name="Fitzgerald M."/>
            <person name="Abouelleil A."/>
            <person name="Alvarado L."/>
            <person name="Berlin A.M."/>
            <person name="Chapman S.B."/>
            <person name="Dewar J."/>
            <person name="Goldberg J."/>
            <person name="Griggs A."/>
            <person name="Gujja S."/>
            <person name="Hansen M."/>
            <person name="Howarth C."/>
            <person name="Imamovic A."/>
            <person name="Larimer J."/>
            <person name="McCowan C."/>
            <person name="Murphy C."/>
            <person name="Pearson M."/>
            <person name="Priest M."/>
            <person name="Roberts A."/>
            <person name="Saif S."/>
            <person name="Shea T."/>
            <person name="Sykes S."/>
            <person name="Wortman J."/>
            <person name="Nusbaum C."/>
            <person name="Birren B."/>
        </authorList>
    </citation>
    <scope>NUCLEOTIDE SEQUENCE [LARGE SCALE GENOMIC DNA]</scope>
    <source>
        <strain evidence="12 13">P78048</strain>
    </source>
</reference>
<accession>A0AB34PXP0</accession>
<dbReference type="PROSITE" id="PS50968">
    <property type="entry name" value="BIOTINYL_LIPOYL"/>
    <property type="match status" value="1"/>
</dbReference>
<dbReference type="Proteomes" id="UP000030161">
    <property type="component" value="Unassembled WGS sequence"/>
</dbReference>
<evidence type="ECO:0000256" key="3">
    <source>
        <dbReference type="ARBA" id="ARBA00022823"/>
    </source>
</evidence>
<comment type="caution">
    <text evidence="12">The sequence shown here is derived from an EMBL/GenBank/DDBJ whole genome shotgun (WGS) entry which is preliminary data.</text>
</comment>
<comment type="subunit">
    <text evidence="7">Eukaryotic pyruvate dehydrogenase (PDH) complexes are organized as a core consisting of the oligomeric dihydrolipoamide acetyl-transferase (E2), around which are arranged multiple copies of pyruvate dehydrogenase (E1), dihydrolipoamide dehydrogenase (E3) and protein X (E3BP) bound by non-covalent bonds.</text>
</comment>
<dbReference type="SUPFAM" id="SSF47005">
    <property type="entry name" value="Peripheral subunit-binding domain of 2-oxo acid dehydrogenase complex"/>
    <property type="match status" value="1"/>
</dbReference>
<evidence type="ECO:0000313" key="12">
    <source>
        <dbReference type="EMBL" id="KGR16661.1"/>
    </source>
</evidence>
<keyword evidence="3" id="KW-0450">Lipoyl</keyword>
<dbReference type="Pfam" id="PF02817">
    <property type="entry name" value="E3_binding"/>
    <property type="match status" value="1"/>
</dbReference>
<evidence type="ECO:0000313" key="13">
    <source>
        <dbReference type="Proteomes" id="UP000030161"/>
    </source>
</evidence>
<evidence type="ECO:0000256" key="8">
    <source>
        <dbReference type="ARBA" id="ARBA00083110"/>
    </source>
</evidence>
<dbReference type="Gene3D" id="4.10.320.10">
    <property type="entry name" value="E3-binding domain"/>
    <property type="match status" value="1"/>
</dbReference>
<dbReference type="EMBL" id="AJIX01000009">
    <property type="protein sequence ID" value="KGR16661.1"/>
    <property type="molecule type" value="Genomic_DNA"/>
</dbReference>
<dbReference type="GO" id="GO:0045254">
    <property type="term" value="C:pyruvate dehydrogenase complex"/>
    <property type="evidence" value="ECO:0007669"/>
    <property type="project" value="InterPro"/>
</dbReference>
<gene>
    <name evidence="12" type="ORF">MG3_01390</name>
</gene>
<dbReference type="InterPro" id="IPR004167">
    <property type="entry name" value="PSBD"/>
</dbReference>
<evidence type="ECO:0000256" key="4">
    <source>
        <dbReference type="ARBA" id="ARBA00022946"/>
    </source>
</evidence>
<evidence type="ECO:0000256" key="9">
    <source>
        <dbReference type="SAM" id="MobiDB-lite"/>
    </source>
</evidence>
<dbReference type="PROSITE" id="PS51826">
    <property type="entry name" value="PSBD"/>
    <property type="match status" value="1"/>
</dbReference>
<dbReference type="FunFam" id="2.40.50.100:FF:000010">
    <property type="entry name" value="Acetyltransferase component of pyruvate dehydrogenase complex"/>
    <property type="match status" value="1"/>
</dbReference>
<dbReference type="InterPro" id="IPR036625">
    <property type="entry name" value="E3-bd_dom_sf"/>
</dbReference>
<dbReference type="InterPro" id="IPR003016">
    <property type="entry name" value="2-oxoA_DH_lipoyl-BS"/>
</dbReference>
<evidence type="ECO:0000256" key="1">
    <source>
        <dbReference type="ARBA" id="ARBA00004305"/>
    </source>
</evidence>
<sequence>MLRAAFTRRTVNQIRAFHGSSIYYAASVFKMPAMSPTMSEGGIVSWKVKPGDTFSAGDPILEVETDKATIDVEAADDGKLWEILVNEGTSGVPVGKPIAFLAEQDDDLSTLEKPSIEDVKQETQAPAPQEKKPEEKTTKKEVKQSAPREVSTGSSVLQKANPNQKLSPAVELLLHENNISNEDAFAKIQASGPKGRILKGDVLAYLGKIDTGVVVELTEFLKSREHLDLSKIVLAEPSKTEESTESKSSKEEKAKVEKPKPKNILSVELTSNLGEDISQSKFKFAFEKSISAAIRQTYASKFPQFAQSPTASSIYDKYDVFDEILSAPVTKNRFEVFDIKYKFYGEESSKNKVSADSFDELLGLSTPVQYLETGSSNVNVSFKIKFDDKLQDSKLFVENFENSLLSQIPANKLKITN</sequence>
<feature type="domain" description="Lipoyl-binding" evidence="10">
    <location>
        <begin position="26"/>
        <end position="102"/>
    </location>
</feature>
<dbReference type="InterPro" id="IPR000089">
    <property type="entry name" value="Biotin_lipoyl"/>
</dbReference>
<evidence type="ECO:0000256" key="2">
    <source>
        <dbReference type="ARBA" id="ARBA00007317"/>
    </source>
</evidence>
<evidence type="ECO:0000259" key="10">
    <source>
        <dbReference type="PROSITE" id="PS50968"/>
    </source>
</evidence>
<dbReference type="PANTHER" id="PTHR23151:SF82">
    <property type="entry name" value="PYRUVATE DEHYDROGENASE COMPLEX PROTEIN X COMPONENT, MITOCHONDRIAL"/>
    <property type="match status" value="1"/>
</dbReference>
<evidence type="ECO:0000256" key="6">
    <source>
        <dbReference type="ARBA" id="ARBA00059875"/>
    </source>
</evidence>
<feature type="region of interest" description="Disordered" evidence="9">
    <location>
        <begin position="238"/>
        <end position="259"/>
    </location>
</feature>
<dbReference type="InterPro" id="IPR011053">
    <property type="entry name" value="Single_hybrid_motif"/>
</dbReference>
<protein>
    <recommendedName>
        <fullName evidence="8">Dihydrolipoamide dehydrogenase-binding protein of pyruvate dehydrogenase complex</fullName>
    </recommendedName>
</protein>
<dbReference type="PROSITE" id="PS00189">
    <property type="entry name" value="LIPOYL"/>
    <property type="match status" value="1"/>
</dbReference>
<dbReference type="SUPFAM" id="SSF51230">
    <property type="entry name" value="Single hybrid motif"/>
    <property type="match status" value="1"/>
</dbReference>
<dbReference type="InterPro" id="IPR045257">
    <property type="entry name" value="E2/Pdx1"/>
</dbReference>
<dbReference type="CDD" id="cd06849">
    <property type="entry name" value="lipoyl_domain"/>
    <property type="match status" value="1"/>
</dbReference>
<dbReference type="GO" id="GO:0006086">
    <property type="term" value="P:pyruvate decarboxylation to acetyl-CoA"/>
    <property type="evidence" value="ECO:0007669"/>
    <property type="project" value="InterPro"/>
</dbReference>
<feature type="compositionally biased region" description="Polar residues" evidence="9">
    <location>
        <begin position="151"/>
        <end position="162"/>
    </location>
</feature>
<keyword evidence="4" id="KW-0809">Transit peptide</keyword>
<name>A0AB34PXP0_CANAX</name>
<dbReference type="FunFam" id="4.10.320.10:FF:000017">
    <property type="entry name" value="Pyruvate dehydrogenase complex protein X component, mitochondrial"/>
    <property type="match status" value="1"/>
</dbReference>
<evidence type="ECO:0000259" key="11">
    <source>
        <dbReference type="PROSITE" id="PS51826"/>
    </source>
</evidence>
<keyword evidence="5" id="KW-0496">Mitochondrion</keyword>
<feature type="compositionally biased region" description="Basic and acidic residues" evidence="9">
    <location>
        <begin position="129"/>
        <end position="143"/>
    </location>
</feature>
<comment type="function">
    <text evidence="6">Required for anchoring dihydrolipoamide dehydrogenase (E3) to the dihydrolipoamide transacetylase (E2) core of the pyruvate dehydrogenase complexes of eukaryotes. This specific binding is essential for a functional PDH complex.</text>
</comment>
<organism evidence="12 13">
    <name type="scientific">Candida albicans P78048</name>
    <dbReference type="NCBI Taxonomy" id="1094989"/>
    <lineage>
        <taxon>Eukaryota</taxon>
        <taxon>Fungi</taxon>
        <taxon>Dikarya</taxon>
        <taxon>Ascomycota</taxon>
        <taxon>Saccharomycotina</taxon>
        <taxon>Pichiomycetes</taxon>
        <taxon>Debaryomycetaceae</taxon>
        <taxon>Candida/Lodderomyces clade</taxon>
        <taxon>Candida</taxon>
    </lineage>
</organism>
<proteinExistence type="inferred from homology"/>
<evidence type="ECO:0000256" key="5">
    <source>
        <dbReference type="ARBA" id="ARBA00023128"/>
    </source>
</evidence>
<dbReference type="AlphaFoldDB" id="A0AB34PXP0"/>
<dbReference type="GO" id="GO:0005759">
    <property type="term" value="C:mitochondrial matrix"/>
    <property type="evidence" value="ECO:0007669"/>
    <property type="project" value="UniProtKB-SubCell"/>
</dbReference>
<feature type="region of interest" description="Disordered" evidence="9">
    <location>
        <begin position="116"/>
        <end position="162"/>
    </location>
</feature>
<dbReference type="GO" id="GO:0004742">
    <property type="term" value="F:dihydrolipoyllysine-residue acetyltransferase activity"/>
    <property type="evidence" value="ECO:0007669"/>
    <property type="project" value="TreeGrafter"/>
</dbReference>
<dbReference type="Gene3D" id="2.40.50.100">
    <property type="match status" value="1"/>
</dbReference>
<feature type="domain" description="Peripheral subunit-binding (PSBD)" evidence="11">
    <location>
        <begin position="165"/>
        <end position="206"/>
    </location>
</feature>
<dbReference type="PANTHER" id="PTHR23151">
    <property type="entry name" value="DIHYDROLIPOAMIDE ACETYL/SUCCINYL-TRANSFERASE-RELATED"/>
    <property type="match status" value="1"/>
</dbReference>
<evidence type="ECO:0000256" key="7">
    <source>
        <dbReference type="ARBA" id="ARBA00065810"/>
    </source>
</evidence>